<evidence type="ECO:0000313" key="3">
    <source>
        <dbReference type="Proteomes" id="UP000518266"/>
    </source>
</evidence>
<dbReference type="EMBL" id="JAAKFY010000009">
    <property type="protein sequence ID" value="KAF3852152.1"/>
    <property type="molecule type" value="Genomic_DNA"/>
</dbReference>
<dbReference type="AlphaFoldDB" id="A0A7J5YRG0"/>
<accession>A0A7J5YRG0</accession>
<feature type="region of interest" description="Disordered" evidence="1">
    <location>
        <begin position="464"/>
        <end position="501"/>
    </location>
</feature>
<name>A0A7J5YRG0_DISMA</name>
<comment type="caution">
    <text evidence="2">The sequence shown here is derived from an EMBL/GenBank/DDBJ whole genome shotgun (WGS) entry which is preliminary data.</text>
</comment>
<feature type="compositionally biased region" description="Polar residues" evidence="1">
    <location>
        <begin position="472"/>
        <end position="501"/>
    </location>
</feature>
<dbReference type="Proteomes" id="UP000518266">
    <property type="component" value="Unassembled WGS sequence"/>
</dbReference>
<gene>
    <name evidence="2" type="ORF">F7725_005507</name>
</gene>
<keyword evidence="3" id="KW-1185">Reference proteome</keyword>
<protein>
    <submittedName>
        <fullName evidence="2">Uncharacterized protein</fullName>
    </submittedName>
</protein>
<reference evidence="2 3" key="1">
    <citation type="submission" date="2020-03" db="EMBL/GenBank/DDBJ databases">
        <title>Dissostichus mawsoni Genome sequencing and assembly.</title>
        <authorList>
            <person name="Park H."/>
        </authorList>
    </citation>
    <scope>NUCLEOTIDE SEQUENCE [LARGE SCALE GENOMIC DNA]</scope>
    <source>
        <strain evidence="2">DM0001</strain>
        <tissue evidence="2">Muscle</tissue>
    </source>
</reference>
<feature type="region of interest" description="Disordered" evidence="1">
    <location>
        <begin position="382"/>
        <end position="417"/>
    </location>
</feature>
<evidence type="ECO:0000256" key="1">
    <source>
        <dbReference type="SAM" id="MobiDB-lite"/>
    </source>
</evidence>
<evidence type="ECO:0000313" key="2">
    <source>
        <dbReference type="EMBL" id="KAF3852152.1"/>
    </source>
</evidence>
<proteinExistence type="predicted"/>
<sequence>MGTVSIVGRLLPLSPNSISPSSIVNLLQPIVVVTDSSSVPLVVGSYQAGPVHSQDAVSDPQPAVRRRRAVGDQSSDPTLQSIADESVGLFTLGHSSAAAAVSLGDGAYELPSPLPPPSPFVGVQRGVGGGQEAGRVWICCPGVVDGAVPPEAVSLPCPILSRLPVTSSPGPPERGLLWAGGSKSLCTGIGQKDFRGQNSSKTTAAEAHGLDYCEVCASDRVHSVFPDLYVGPVGCVGPVGVCVHTGSVGVCLRLGAQPPQVVADVEQLSVDAVLHTLALQVHSEAAAGQHYGRVVLKALQEPGAHWTELANLTAHGEEKLIRSPGRSVLSSLGELWGRGQYGDSAVEFGEEFVGRVSVAESAQCKRQRYLPQTHFPVTMDTTSAEISMSDKEESEGEEEKATQTERGRWRRGGGGRERSLRMNIKRHVGEEEEVSEHLSLDLRVDLVALQKLLAVLKHLHTHTQTHRTLRTGSGNPTPPFQQGSELSTGNGLQSNKPGNTT</sequence>
<organism evidence="2 3">
    <name type="scientific">Dissostichus mawsoni</name>
    <name type="common">Antarctic cod</name>
    <dbReference type="NCBI Taxonomy" id="36200"/>
    <lineage>
        <taxon>Eukaryota</taxon>
        <taxon>Metazoa</taxon>
        <taxon>Chordata</taxon>
        <taxon>Craniata</taxon>
        <taxon>Vertebrata</taxon>
        <taxon>Euteleostomi</taxon>
        <taxon>Actinopterygii</taxon>
        <taxon>Neopterygii</taxon>
        <taxon>Teleostei</taxon>
        <taxon>Neoteleostei</taxon>
        <taxon>Acanthomorphata</taxon>
        <taxon>Eupercaria</taxon>
        <taxon>Perciformes</taxon>
        <taxon>Notothenioidei</taxon>
        <taxon>Nototheniidae</taxon>
        <taxon>Dissostichus</taxon>
    </lineage>
</organism>